<evidence type="ECO:0000313" key="2">
    <source>
        <dbReference type="RefSeq" id="XP_019292527.2"/>
    </source>
</evidence>
<dbReference type="RefSeq" id="XP_019292533.2">
    <property type="nucleotide sequence ID" value="XM_019436988.2"/>
</dbReference>
<organism evidence="1 3">
    <name type="scientific">Panthera pardus</name>
    <name type="common">Leopard</name>
    <name type="synonym">Felis pardus</name>
    <dbReference type="NCBI Taxonomy" id="9691"/>
    <lineage>
        <taxon>Eukaryota</taxon>
        <taxon>Metazoa</taxon>
        <taxon>Chordata</taxon>
        <taxon>Craniata</taxon>
        <taxon>Vertebrata</taxon>
        <taxon>Euteleostomi</taxon>
        <taxon>Mammalia</taxon>
        <taxon>Eutheria</taxon>
        <taxon>Laurasiatheria</taxon>
        <taxon>Carnivora</taxon>
        <taxon>Feliformia</taxon>
        <taxon>Felidae</taxon>
        <taxon>Pantherinae</taxon>
        <taxon>Panthera</taxon>
    </lineage>
</organism>
<name>A0A9V1EZX4_PANPR</name>
<evidence type="ECO:0000313" key="4">
    <source>
        <dbReference type="RefSeq" id="XP_019292529.2"/>
    </source>
</evidence>
<dbReference type="GeneID" id="109259368"/>
<evidence type="ECO:0000313" key="1">
    <source>
        <dbReference type="Proteomes" id="UP001165780"/>
    </source>
</evidence>
<dbReference type="CTD" id="147670"/>
<dbReference type="KEGG" id="ppad:109259368"/>
<evidence type="ECO:0000313" key="5">
    <source>
        <dbReference type="RefSeq" id="XP_019292533.2"/>
    </source>
</evidence>
<evidence type="ECO:0000313" key="3">
    <source>
        <dbReference type="RefSeq" id="XP_019292528.2"/>
    </source>
</evidence>
<gene>
    <name evidence="2 3 4 5" type="primary">SMIM17</name>
</gene>
<proteinExistence type="predicted"/>
<dbReference type="RefSeq" id="XP_019292527.2">
    <property type="nucleotide sequence ID" value="XM_019436982.2"/>
</dbReference>
<protein>
    <submittedName>
        <fullName evidence="2 3">Small integral membrane protein 17 isoform X1</fullName>
    </submittedName>
</protein>
<dbReference type="RefSeq" id="XP_019292529.2">
    <property type="nucleotide sequence ID" value="XM_019436984.2"/>
</dbReference>
<dbReference type="Proteomes" id="UP001165780">
    <property type="component" value="Unplaced"/>
</dbReference>
<dbReference type="AlphaFoldDB" id="A0A9V1EZX4"/>
<keyword evidence="1" id="KW-1185">Reference proteome</keyword>
<dbReference type="RefSeq" id="XP_019292528.2">
    <property type="nucleotide sequence ID" value="XM_019436983.2"/>
</dbReference>
<reference evidence="2 3" key="1">
    <citation type="submission" date="2025-04" db="UniProtKB">
        <authorList>
            <consortium name="RefSeq"/>
        </authorList>
    </citation>
    <scope>IDENTIFICATION</scope>
    <source>
        <tissue evidence="2 3">Whole blood</tissue>
    </source>
</reference>
<sequence>MQSLRPEQIRGLLEPERAKTLLPRESRAWEKRATPTKDWVAVEVGATGCDGDEKGLSSQETGLAQEWTSADVDDGSEDSQVCGTVPSSFANPRPADLSGSSVPCLRIPPPPESPFGECEPPRSLPLETGHIPVVVRHGTEGLHVMCSSIHTHPKTFTHKPKVTVHSSVPSFTHPTFHLPAPTSARSTHASIRPSIHLPHLSVHFSIHSLILVSIHIPTCPATHPLIHGPTVSVPWPWSGFGSCSPTHMPTHPSVHLCPSACPLTDPLSHPSVRIPVHPLTTPWVLIPIICVKPSRFIKHIPSLKHLMFSLGNIRHQYVKY</sequence>
<accession>A0A9V1EZX4</accession>